<gene>
    <name evidence="2" type="ORF">KIH73_10375</name>
</gene>
<dbReference type="Proteomes" id="UP000812844">
    <property type="component" value="Unassembled WGS sequence"/>
</dbReference>
<feature type="transmembrane region" description="Helical" evidence="1">
    <location>
        <begin position="84"/>
        <end position="103"/>
    </location>
</feature>
<evidence type="ECO:0000313" key="2">
    <source>
        <dbReference type="EMBL" id="MBW3083749.1"/>
    </source>
</evidence>
<proteinExistence type="predicted"/>
<feature type="transmembrane region" description="Helical" evidence="1">
    <location>
        <begin position="15"/>
        <end position="33"/>
    </location>
</feature>
<dbReference type="EMBL" id="JAHBBD010000035">
    <property type="protein sequence ID" value="MBW3083749.1"/>
    <property type="molecule type" value="Genomic_DNA"/>
</dbReference>
<feature type="transmembrane region" description="Helical" evidence="1">
    <location>
        <begin position="110"/>
        <end position="132"/>
    </location>
</feature>
<comment type="caution">
    <text evidence="2">The sequence shown here is derived from an EMBL/GenBank/DDBJ whole genome shotgun (WGS) entry which is preliminary data.</text>
</comment>
<reference evidence="2 3" key="1">
    <citation type="submission" date="2021-05" db="EMBL/GenBank/DDBJ databases">
        <title>Phylogenetic classification of ten novel species belonging to the genus Bifidobacterium comprising B. colchicus sp. nov., B. abeli sp. nov., B. bicoloris sp. nov., B. guerezis sp. nov., B. rosaliae sp. nov., B. santillanensis sp. nov., B. argentati sp. nov., B. amazzoni sp. nov., B. pluviali sp. nov., and B. pinnaculum sp. nov.</title>
        <authorList>
            <person name="Lugli G.A."/>
            <person name="Ruiz Garcia L."/>
            <person name="Margolles A."/>
            <person name="Ventura M."/>
        </authorList>
    </citation>
    <scope>NUCLEOTIDE SEQUENCE [LARGE SCALE GENOMIC DNA]</scope>
    <source>
        <strain evidence="2 3">6T3</strain>
    </source>
</reference>
<organism evidence="2 3">
    <name type="scientific">Bifidobacterium phasiani</name>
    <dbReference type="NCBI Taxonomy" id="2834431"/>
    <lineage>
        <taxon>Bacteria</taxon>
        <taxon>Bacillati</taxon>
        <taxon>Actinomycetota</taxon>
        <taxon>Actinomycetes</taxon>
        <taxon>Bifidobacteriales</taxon>
        <taxon>Bifidobacteriaceae</taxon>
        <taxon>Bifidobacterium</taxon>
    </lineage>
</organism>
<keyword evidence="1" id="KW-0812">Transmembrane</keyword>
<protein>
    <submittedName>
        <fullName evidence="2">Uncharacterized protein</fullName>
    </submittedName>
</protein>
<keyword evidence="1" id="KW-1133">Transmembrane helix</keyword>
<keyword evidence="1" id="KW-0472">Membrane</keyword>
<feature type="transmembrane region" description="Helical" evidence="1">
    <location>
        <begin position="45"/>
        <end position="64"/>
    </location>
</feature>
<dbReference type="RefSeq" id="WP_219083234.1">
    <property type="nucleotide sequence ID" value="NZ_JAHBBD010000035.1"/>
</dbReference>
<evidence type="ECO:0000256" key="1">
    <source>
        <dbReference type="SAM" id="Phobius"/>
    </source>
</evidence>
<keyword evidence="3" id="KW-1185">Reference proteome</keyword>
<sequence length="443" mass="48394">MNINTVIRKLHDLDITIRLNPYVGAAAAVAVLLTINEQDHFPDSAYGLTILAIHLITLVMLPVIPRIAGWMATLVLIVSSALPYPAPQQSIGVCVALAVLSFYSERSGAILAMLGCIFGFALASMTVTGGELFAGDTDYSYKTVVHFIAISITCALAAGAGQILRHGKAEADKRAKRQRETEQQLAVLRHDAQLAITIHDTMTNDLTFISTIARLHLSDYYAGKTAKRNPEHVGAPDELRDDKDDWALVLDRSQRAFKEVHHVIDYLSGRLHDNQQLPFMERLSQQIDDVREFLTSLGYGGHVHVEGLHLAHSPDAEREALSLIREIGTNIRRHAAPGDDVYLLNILCTEHYIEIREINDIGSNADGSAEGAVVHTAEAELSGRGLNMHAKRIIELGGEINFNAADGTWIVYALIPWQREGTLSGTSSPMNNAAGDDSLSTSR</sequence>
<accession>A0ABS6WB75</accession>
<name>A0ABS6WB75_9BIFI</name>
<evidence type="ECO:0000313" key="3">
    <source>
        <dbReference type="Proteomes" id="UP000812844"/>
    </source>
</evidence>
<feature type="transmembrane region" description="Helical" evidence="1">
    <location>
        <begin position="144"/>
        <end position="164"/>
    </location>
</feature>